<dbReference type="InterPro" id="IPR000504">
    <property type="entry name" value="RRM_dom"/>
</dbReference>
<feature type="region of interest" description="Disordered" evidence="7">
    <location>
        <begin position="1"/>
        <end position="25"/>
    </location>
</feature>
<evidence type="ECO:0000256" key="6">
    <source>
        <dbReference type="PROSITE-ProRule" id="PRU00723"/>
    </source>
</evidence>
<keyword evidence="4 6" id="KW-0862">Zinc</keyword>
<dbReference type="PROSITE" id="PS50102">
    <property type="entry name" value="RRM"/>
    <property type="match status" value="1"/>
</dbReference>
<dbReference type="GO" id="GO:0003723">
    <property type="term" value="F:RNA binding"/>
    <property type="evidence" value="ECO:0007669"/>
    <property type="project" value="UniProtKB-UniRule"/>
</dbReference>
<comment type="caution">
    <text evidence="10">The sequence shown here is derived from an EMBL/GenBank/DDBJ whole genome shotgun (WGS) entry which is preliminary data.</text>
</comment>
<keyword evidence="2" id="KW-0677">Repeat</keyword>
<evidence type="ECO:0000256" key="7">
    <source>
        <dbReference type="SAM" id="MobiDB-lite"/>
    </source>
</evidence>
<dbReference type="SMART" id="SM00356">
    <property type="entry name" value="ZnF_C3H1"/>
    <property type="match status" value="2"/>
</dbReference>
<evidence type="ECO:0000256" key="3">
    <source>
        <dbReference type="ARBA" id="ARBA00022771"/>
    </source>
</evidence>
<evidence type="ECO:0000256" key="4">
    <source>
        <dbReference type="ARBA" id="ARBA00022833"/>
    </source>
</evidence>
<proteinExistence type="predicted"/>
<dbReference type="EMBL" id="JAQGDS010000003">
    <property type="protein sequence ID" value="KAJ6261709.1"/>
    <property type="molecule type" value="Genomic_DNA"/>
</dbReference>
<feature type="domain" description="C3H1-type" evidence="9">
    <location>
        <begin position="675"/>
        <end position="702"/>
    </location>
</feature>
<feature type="domain" description="C3H1-type" evidence="9">
    <location>
        <begin position="545"/>
        <end position="573"/>
    </location>
</feature>
<feature type="region of interest" description="Disordered" evidence="7">
    <location>
        <begin position="430"/>
        <end position="460"/>
    </location>
</feature>
<dbReference type="AlphaFoldDB" id="A0AAD6J152"/>
<evidence type="ECO:0000259" key="9">
    <source>
        <dbReference type="PROSITE" id="PS50103"/>
    </source>
</evidence>
<feature type="region of interest" description="Disordered" evidence="7">
    <location>
        <begin position="723"/>
        <end position="742"/>
    </location>
</feature>
<dbReference type="Pfam" id="PF00642">
    <property type="entry name" value="zf-CCCH"/>
    <property type="match status" value="1"/>
</dbReference>
<evidence type="ECO:0000256" key="2">
    <source>
        <dbReference type="ARBA" id="ARBA00022737"/>
    </source>
</evidence>
<gene>
    <name evidence="10" type="ORF">Dda_2507</name>
</gene>
<dbReference type="CDD" id="cd12538">
    <property type="entry name" value="RRM_U2AF35"/>
    <property type="match status" value="1"/>
</dbReference>
<dbReference type="PRINTS" id="PR01848">
    <property type="entry name" value="U2AUXFACTOR"/>
</dbReference>
<dbReference type="InterPro" id="IPR000571">
    <property type="entry name" value="Znf_CCCH"/>
</dbReference>
<name>A0AAD6J152_DREDA</name>
<dbReference type="FunFam" id="3.30.70.330:FF:000066">
    <property type="entry name" value="Splicing factor u2af 23 kDa subunit"/>
    <property type="match status" value="1"/>
</dbReference>
<keyword evidence="11" id="KW-1185">Reference proteome</keyword>
<accession>A0AAD6J152</accession>
<feature type="compositionally biased region" description="Low complexity" evidence="7">
    <location>
        <begin position="441"/>
        <end position="457"/>
    </location>
</feature>
<dbReference type="GO" id="GO:0000398">
    <property type="term" value="P:mRNA splicing, via spliceosome"/>
    <property type="evidence" value="ECO:0007669"/>
    <property type="project" value="InterPro"/>
</dbReference>
<protein>
    <submittedName>
        <fullName evidence="10">Uncharacterized protein</fullName>
    </submittedName>
</protein>
<sequence length="742" mass="82808">MEKKEVSKVPPREKSHRRVRDRSPGSVRRNLEDLQFISLYDQFRRFPDSIDAETDSRMRDLARKILRRLLPGDRSILVDILYQLPVPPFLWTRAPTGNDVGETRIDYERRQYQPPVKKTTPLLQADDGTEVLDARYINAVRSEHLVPIGDRICFQDCGVNLFYMDDEGNEAEMTYPLNARTLASGNRIHHLAAAGKLRKLLSITQITHAMETTRHQGDESDAGAEAASGPDIGARFDHIDGRLNHIEARIYSVQVQLAGLAAPKPREARIACHTLPLSPRQVDLMSWLRLAIAITAATLWFIHNGWGKPGGVSGGAGPDIAALVKSIQDLTEIVRAQGTQMAKMQEQIENWRGQSPAGQGPKSHPPSPAMADTLLSGLQIITIVLSAILTGTQAGWGEVHTVRRSAAGLPASVLILGKCNILVEQQRIERWTSSTPRKPSARGASGRSSGPPSRSASTTAKSGGIIEMQNTTAPLVAVHGILALVKNGKSGVQIESSKTQPVLVHPSRPPSSINIHTPAIDDTALPFSPWQTISRQSSVPSRTRSTKASPGSFYYKIGACRHGDRCSRKHVKPSYSQTILMPNMYQNPAFDPKNKMNQSQLQNHFDAFYEDVWCEMCKYGEIEELVVCDNNNDHLIGNVYARFKYEEDAQKACDDLNQRWYAARPIYCELSPVTDFREACCRLNSGEGCQRGGFCNFIHRKEPTKEMDRDLELSTKKWLRIRGKDERETSRSPSPVYEERRR</sequence>
<reference evidence="10" key="1">
    <citation type="submission" date="2023-01" db="EMBL/GenBank/DDBJ databases">
        <title>The chitinases involved in constricting ring structure development in the nematode-trapping fungus Drechslerella dactyloides.</title>
        <authorList>
            <person name="Wang R."/>
            <person name="Zhang L."/>
            <person name="Tang P."/>
            <person name="Li S."/>
            <person name="Liang L."/>
        </authorList>
    </citation>
    <scope>NUCLEOTIDE SEQUENCE</scope>
    <source>
        <strain evidence="10">YMF1.00031</strain>
    </source>
</reference>
<dbReference type="InterPro" id="IPR003954">
    <property type="entry name" value="RRM_euk-type"/>
</dbReference>
<dbReference type="InterPro" id="IPR035979">
    <property type="entry name" value="RBD_domain_sf"/>
</dbReference>
<keyword evidence="3 6" id="KW-0863">Zinc-finger</keyword>
<keyword evidence="1 6" id="KW-0479">Metal-binding</keyword>
<feature type="compositionally biased region" description="Basic and acidic residues" evidence="7">
    <location>
        <begin position="1"/>
        <end position="13"/>
    </location>
</feature>
<feature type="zinc finger region" description="C3H1-type" evidence="6">
    <location>
        <begin position="675"/>
        <end position="702"/>
    </location>
</feature>
<dbReference type="Proteomes" id="UP001221413">
    <property type="component" value="Unassembled WGS sequence"/>
</dbReference>
<organism evidence="10 11">
    <name type="scientific">Drechslerella dactyloides</name>
    <name type="common">Nematode-trapping fungus</name>
    <name type="synonym">Arthrobotrys dactyloides</name>
    <dbReference type="NCBI Taxonomy" id="74499"/>
    <lineage>
        <taxon>Eukaryota</taxon>
        <taxon>Fungi</taxon>
        <taxon>Dikarya</taxon>
        <taxon>Ascomycota</taxon>
        <taxon>Pezizomycotina</taxon>
        <taxon>Orbiliomycetes</taxon>
        <taxon>Orbiliales</taxon>
        <taxon>Orbiliaceae</taxon>
        <taxon>Drechslerella</taxon>
    </lineage>
</organism>
<evidence type="ECO:0000313" key="10">
    <source>
        <dbReference type="EMBL" id="KAJ6261709.1"/>
    </source>
</evidence>
<dbReference type="GO" id="GO:0008270">
    <property type="term" value="F:zinc ion binding"/>
    <property type="evidence" value="ECO:0007669"/>
    <property type="project" value="UniProtKB-KW"/>
</dbReference>
<dbReference type="InterPro" id="IPR012677">
    <property type="entry name" value="Nucleotide-bd_a/b_plait_sf"/>
</dbReference>
<dbReference type="SUPFAM" id="SSF54928">
    <property type="entry name" value="RNA-binding domain, RBD"/>
    <property type="match status" value="1"/>
</dbReference>
<dbReference type="Gene3D" id="3.30.70.330">
    <property type="match status" value="1"/>
</dbReference>
<evidence type="ECO:0000259" key="8">
    <source>
        <dbReference type="PROSITE" id="PS50102"/>
    </source>
</evidence>
<feature type="zinc finger region" description="C3H1-type" evidence="6">
    <location>
        <begin position="545"/>
        <end position="573"/>
    </location>
</feature>
<dbReference type="GO" id="GO:0089701">
    <property type="term" value="C:U2AF complex"/>
    <property type="evidence" value="ECO:0007669"/>
    <property type="project" value="InterPro"/>
</dbReference>
<keyword evidence="5" id="KW-0694">RNA-binding</keyword>
<dbReference type="SMART" id="SM00361">
    <property type="entry name" value="RRM_1"/>
    <property type="match status" value="1"/>
</dbReference>
<evidence type="ECO:0000256" key="5">
    <source>
        <dbReference type="PROSITE-ProRule" id="PRU00176"/>
    </source>
</evidence>
<dbReference type="InterPro" id="IPR009145">
    <property type="entry name" value="U2AF_small"/>
</dbReference>
<evidence type="ECO:0000313" key="11">
    <source>
        <dbReference type="Proteomes" id="UP001221413"/>
    </source>
</evidence>
<dbReference type="PROSITE" id="PS50103">
    <property type="entry name" value="ZF_C3H1"/>
    <property type="match status" value="2"/>
</dbReference>
<evidence type="ECO:0000256" key="1">
    <source>
        <dbReference type="ARBA" id="ARBA00022723"/>
    </source>
</evidence>
<feature type="domain" description="RRM" evidence="8">
    <location>
        <begin position="577"/>
        <end position="673"/>
    </location>
</feature>
<dbReference type="PANTHER" id="PTHR12620">
    <property type="entry name" value="U2 SNRNP AUXILIARY FACTOR, SMALL SUBUNIT"/>
    <property type="match status" value="1"/>
</dbReference>